<dbReference type="STRING" id="523791.Kkor_0051"/>
<protein>
    <recommendedName>
        <fullName evidence="1">IrrE N-terminal-like domain-containing protein</fullName>
    </recommendedName>
</protein>
<dbReference type="PANTHER" id="PTHR43236">
    <property type="entry name" value="ANTITOXIN HIGA1"/>
    <property type="match status" value="1"/>
</dbReference>
<evidence type="ECO:0000313" key="2">
    <source>
        <dbReference type="EMBL" id="ACV25473.1"/>
    </source>
</evidence>
<sequence length="272" mass="30456">MINPEHIIEFAEGLAEQHKGKSGGGDPFIAFNDYEVPVAQANFNDAFEGLLRFHDEEFQVFINTGSAGVPRTIGRCRFTGAHEFGHFSISEHRNAIMLGDGFHKDITGFSSRNPMEREADIFAAHFLVPTKALQKRYRNQDWGAKEIIDAARHFETSITCAALRCQSSLPGNSALVLWGPTHVRWQKMDYNWWFELPAKSIKNADELIPGSATEELLRGGVVPECGYLSRGTTRSAWFKRVANWSARNTILLEQAIPLGDYGCLTILRPDSV</sequence>
<keyword evidence="3" id="KW-1185">Reference proteome</keyword>
<dbReference type="AlphaFoldDB" id="C7R642"/>
<evidence type="ECO:0000313" key="3">
    <source>
        <dbReference type="Proteomes" id="UP000001231"/>
    </source>
</evidence>
<dbReference type="Pfam" id="PF06114">
    <property type="entry name" value="Peptidase_M78"/>
    <property type="match status" value="1"/>
</dbReference>
<dbReference type="Proteomes" id="UP000001231">
    <property type="component" value="Chromosome"/>
</dbReference>
<evidence type="ECO:0000259" key="1">
    <source>
        <dbReference type="Pfam" id="PF06114"/>
    </source>
</evidence>
<organism evidence="2 3">
    <name type="scientific">Kangiella koreensis (strain DSM 16069 / JCM 12317 / KCTC 12182 / SW-125)</name>
    <dbReference type="NCBI Taxonomy" id="523791"/>
    <lineage>
        <taxon>Bacteria</taxon>
        <taxon>Pseudomonadati</taxon>
        <taxon>Pseudomonadota</taxon>
        <taxon>Gammaproteobacteria</taxon>
        <taxon>Kangiellales</taxon>
        <taxon>Kangiellaceae</taxon>
        <taxon>Kangiella</taxon>
    </lineage>
</organism>
<dbReference type="OrthoDB" id="9794834at2"/>
<gene>
    <name evidence="2" type="ordered locus">Kkor_0051</name>
</gene>
<dbReference type="InterPro" id="IPR052345">
    <property type="entry name" value="Rad_response_metalloprotease"/>
</dbReference>
<reference evidence="2 3" key="1">
    <citation type="journal article" date="2009" name="Stand. Genomic Sci.">
        <title>Complete genome sequence of Kangiella koreensis type strain (SW-125).</title>
        <authorList>
            <person name="Han C."/>
            <person name="Sikorski J."/>
            <person name="Lapidus A."/>
            <person name="Nolan M."/>
            <person name="Glavina Del Rio T."/>
            <person name="Tice H."/>
            <person name="Cheng J.F."/>
            <person name="Lucas S."/>
            <person name="Chen F."/>
            <person name="Copeland A."/>
            <person name="Ivanova N."/>
            <person name="Mavromatis K."/>
            <person name="Ovchinnikova G."/>
            <person name="Pati A."/>
            <person name="Bruce D."/>
            <person name="Goodwin L."/>
            <person name="Pitluck S."/>
            <person name="Chen A."/>
            <person name="Palaniappan K."/>
            <person name="Land M."/>
            <person name="Hauser L."/>
            <person name="Chang Y.J."/>
            <person name="Jeffries C.D."/>
            <person name="Chain P."/>
            <person name="Saunders E."/>
            <person name="Brettin T."/>
            <person name="Goker M."/>
            <person name="Tindall B.J."/>
            <person name="Bristow J."/>
            <person name="Eisen J.A."/>
            <person name="Markowitz V."/>
            <person name="Hugenholtz P."/>
            <person name="Kyrpides N.C."/>
            <person name="Klenk H.P."/>
            <person name="Detter J.C."/>
        </authorList>
    </citation>
    <scope>NUCLEOTIDE SEQUENCE [LARGE SCALE GENOMIC DNA]</scope>
    <source>
        <strain evidence="3">DSM 16069 / KCTC 12182 / SW-125</strain>
    </source>
</reference>
<proteinExistence type="predicted"/>
<dbReference type="KEGG" id="kko:Kkor_0051"/>
<dbReference type="EMBL" id="CP001707">
    <property type="protein sequence ID" value="ACV25473.1"/>
    <property type="molecule type" value="Genomic_DNA"/>
</dbReference>
<accession>C7R642</accession>
<dbReference type="Gene3D" id="1.10.10.2910">
    <property type="match status" value="1"/>
</dbReference>
<dbReference type="PANTHER" id="PTHR43236:SF1">
    <property type="entry name" value="BLL7220 PROTEIN"/>
    <property type="match status" value="1"/>
</dbReference>
<dbReference type="HOGENOM" id="CLU_1022234_0_0_6"/>
<feature type="domain" description="IrrE N-terminal-like" evidence="1">
    <location>
        <begin position="75"/>
        <end position="164"/>
    </location>
</feature>
<dbReference type="eggNOG" id="COG2856">
    <property type="taxonomic scope" value="Bacteria"/>
</dbReference>
<dbReference type="RefSeq" id="WP_012799988.1">
    <property type="nucleotide sequence ID" value="NC_013166.1"/>
</dbReference>
<name>C7R642_KANKD</name>
<dbReference type="InParanoid" id="C7R642"/>
<dbReference type="InterPro" id="IPR010359">
    <property type="entry name" value="IrrE_HExxH"/>
</dbReference>